<dbReference type="InterPro" id="IPR052893">
    <property type="entry name" value="TCS_response_regulator"/>
</dbReference>
<proteinExistence type="predicted"/>
<name>A0ABU3TH82_9BACT</name>
<keyword evidence="4" id="KW-1185">Reference proteome</keyword>
<evidence type="ECO:0000259" key="2">
    <source>
        <dbReference type="PROSITE" id="PS50110"/>
    </source>
</evidence>
<dbReference type="Pfam" id="PF00072">
    <property type="entry name" value="Response_reg"/>
    <property type="match status" value="1"/>
</dbReference>
<dbReference type="SMART" id="SM00448">
    <property type="entry name" value="REC"/>
    <property type="match status" value="1"/>
</dbReference>
<protein>
    <submittedName>
        <fullName evidence="3">Response regulator</fullName>
    </submittedName>
</protein>
<dbReference type="EMBL" id="JAWDJT010000005">
    <property type="protein sequence ID" value="MDU0370728.1"/>
    <property type="molecule type" value="Genomic_DNA"/>
</dbReference>
<organism evidence="3 4">
    <name type="scientific">Hymenobacter endophyticus</name>
    <dbReference type="NCBI Taxonomy" id="3076335"/>
    <lineage>
        <taxon>Bacteria</taxon>
        <taxon>Pseudomonadati</taxon>
        <taxon>Bacteroidota</taxon>
        <taxon>Cytophagia</taxon>
        <taxon>Cytophagales</taxon>
        <taxon>Hymenobacteraceae</taxon>
        <taxon>Hymenobacter</taxon>
    </lineage>
</organism>
<dbReference type="RefSeq" id="WP_315998207.1">
    <property type="nucleotide sequence ID" value="NZ_JAWDJT010000005.1"/>
</dbReference>
<keyword evidence="1" id="KW-0597">Phosphoprotein</keyword>
<comment type="caution">
    <text evidence="3">The sequence shown here is derived from an EMBL/GenBank/DDBJ whole genome shotgun (WGS) entry which is preliminary data.</text>
</comment>
<dbReference type="Proteomes" id="UP001250698">
    <property type="component" value="Unassembled WGS sequence"/>
</dbReference>
<evidence type="ECO:0000313" key="3">
    <source>
        <dbReference type="EMBL" id="MDU0370728.1"/>
    </source>
</evidence>
<dbReference type="Gene3D" id="3.40.50.2300">
    <property type="match status" value="1"/>
</dbReference>
<reference evidence="3 4" key="1">
    <citation type="submission" date="2023-10" db="EMBL/GenBank/DDBJ databases">
        <title>Hymenobacter endophyticus sp. nov., an isolate from the leaf tissues of wheat.</title>
        <authorList>
            <person name="Dai Y."/>
        </authorList>
    </citation>
    <scope>NUCLEOTIDE SEQUENCE [LARGE SCALE GENOMIC DNA]</scope>
    <source>
        <strain evidence="3 4">ZK17L-C2</strain>
    </source>
</reference>
<dbReference type="SUPFAM" id="SSF52172">
    <property type="entry name" value="CheY-like"/>
    <property type="match status" value="1"/>
</dbReference>
<dbReference type="InterPro" id="IPR001789">
    <property type="entry name" value="Sig_transdc_resp-reg_receiver"/>
</dbReference>
<sequence>MKTLSSVLLVDDDQTTNFLNKNLLTRLQVTNNVLVALNGEQAMARVQELCTSPATDCPALILLDVNMPGMNGIEFLQTYKQLPAAMQRPTIIVMLTTSLHPRDVARVEQMAIVAGFISKPLTTEKIQDILHNHF</sequence>
<dbReference type="PANTHER" id="PTHR44520">
    <property type="entry name" value="RESPONSE REGULATOR RCP1-RELATED"/>
    <property type="match status" value="1"/>
</dbReference>
<evidence type="ECO:0000313" key="4">
    <source>
        <dbReference type="Proteomes" id="UP001250698"/>
    </source>
</evidence>
<accession>A0ABU3TH82</accession>
<gene>
    <name evidence="3" type="ORF">ROI90_10015</name>
</gene>
<dbReference type="PROSITE" id="PS50110">
    <property type="entry name" value="RESPONSE_REGULATORY"/>
    <property type="match status" value="1"/>
</dbReference>
<dbReference type="InterPro" id="IPR011006">
    <property type="entry name" value="CheY-like_superfamily"/>
</dbReference>
<feature type="modified residue" description="4-aspartylphosphate" evidence="1">
    <location>
        <position position="64"/>
    </location>
</feature>
<feature type="domain" description="Response regulatory" evidence="2">
    <location>
        <begin position="6"/>
        <end position="134"/>
    </location>
</feature>
<dbReference type="PANTHER" id="PTHR44520:SF2">
    <property type="entry name" value="RESPONSE REGULATOR RCP1"/>
    <property type="match status" value="1"/>
</dbReference>
<evidence type="ECO:0000256" key="1">
    <source>
        <dbReference type="PROSITE-ProRule" id="PRU00169"/>
    </source>
</evidence>